<dbReference type="EMBL" id="CP073583">
    <property type="protein sequence ID" value="QUJ78299.1"/>
    <property type="molecule type" value="Genomic_DNA"/>
</dbReference>
<dbReference type="GO" id="GO:0009279">
    <property type="term" value="C:cell outer membrane"/>
    <property type="evidence" value="ECO:0007669"/>
    <property type="project" value="UniProtKB-SubCell"/>
</dbReference>
<comment type="similarity">
    <text evidence="2">Belongs to the MipA/OmpV family.</text>
</comment>
<keyword evidence="3" id="KW-0732">Signal</keyword>
<comment type="subcellular location">
    <subcellularLocation>
        <location evidence="1">Cell outer membrane</location>
    </subcellularLocation>
</comment>
<evidence type="ECO:0000256" key="1">
    <source>
        <dbReference type="ARBA" id="ARBA00004442"/>
    </source>
</evidence>
<evidence type="ECO:0000313" key="6">
    <source>
        <dbReference type="EMBL" id="QUJ78299.1"/>
    </source>
</evidence>
<name>A0A975JGW6_9RHOB</name>
<evidence type="ECO:0000256" key="2">
    <source>
        <dbReference type="ARBA" id="ARBA00005722"/>
    </source>
</evidence>
<keyword evidence="4" id="KW-0472">Membrane</keyword>
<dbReference type="RefSeq" id="WP_212706491.1">
    <property type="nucleotide sequence ID" value="NZ_CP073583.1"/>
</dbReference>
<dbReference type="PANTHER" id="PTHR38776">
    <property type="entry name" value="MLTA-INTERACTING PROTEIN-RELATED"/>
    <property type="match status" value="1"/>
</dbReference>
<evidence type="ECO:0000256" key="3">
    <source>
        <dbReference type="ARBA" id="ARBA00022729"/>
    </source>
</evidence>
<dbReference type="PANTHER" id="PTHR38776:SF1">
    <property type="entry name" value="MLTA-INTERACTING PROTEIN-RELATED"/>
    <property type="match status" value="1"/>
</dbReference>
<reference evidence="6" key="1">
    <citation type="submission" date="2021-04" db="EMBL/GenBank/DDBJ databases">
        <title>Complete genome sequence for Sulfitobacter sp. strain JK7-1.</title>
        <authorList>
            <person name="Park S.-J."/>
        </authorList>
    </citation>
    <scope>NUCLEOTIDE SEQUENCE</scope>
    <source>
        <strain evidence="6">JK7-1</strain>
    </source>
</reference>
<gene>
    <name evidence="6" type="ORF">KDD17_17860</name>
</gene>
<dbReference type="InterPro" id="IPR010583">
    <property type="entry name" value="MipA"/>
</dbReference>
<evidence type="ECO:0000256" key="5">
    <source>
        <dbReference type="ARBA" id="ARBA00023237"/>
    </source>
</evidence>
<keyword evidence="7" id="KW-1185">Reference proteome</keyword>
<organism evidence="6 7">
    <name type="scientific">Sulfitobacter albidus</name>
    <dbReference type="NCBI Taxonomy" id="2829501"/>
    <lineage>
        <taxon>Bacteria</taxon>
        <taxon>Pseudomonadati</taxon>
        <taxon>Pseudomonadota</taxon>
        <taxon>Alphaproteobacteria</taxon>
        <taxon>Rhodobacterales</taxon>
        <taxon>Roseobacteraceae</taxon>
        <taxon>Sulfitobacter</taxon>
    </lineage>
</organism>
<dbReference type="AlphaFoldDB" id="A0A975JGW6"/>
<dbReference type="Pfam" id="PF06629">
    <property type="entry name" value="MipA"/>
    <property type="match status" value="1"/>
</dbReference>
<proteinExistence type="inferred from homology"/>
<evidence type="ECO:0000256" key="4">
    <source>
        <dbReference type="ARBA" id="ARBA00023136"/>
    </source>
</evidence>
<keyword evidence="5" id="KW-0998">Cell outer membrane</keyword>
<dbReference type="Proteomes" id="UP000683291">
    <property type="component" value="Chromosome pJK7-1-2"/>
</dbReference>
<dbReference type="KEGG" id="sual:KDD17_17860"/>
<accession>A0A975JGW6</accession>
<evidence type="ECO:0000313" key="7">
    <source>
        <dbReference type="Proteomes" id="UP000683291"/>
    </source>
</evidence>
<protein>
    <submittedName>
        <fullName evidence="6">MipA/OmpV family protein</fullName>
    </submittedName>
</protein>
<sequence length="248" mass="26055">MRFGLIGTTGLALVLALPVAAQERSFEFSLRGGVGAAPEYPGSDDYEAVPDLGFTFGALRWGNFSAGNGVRGVAANGFGVRGAFKVIGGRDIEALDEIDTAVELGLGLTYQQTNWRAFGEVRKGVTGHSGVTGTLGADVIFRDAERWVISAGPRVNFGDSDYANTYFGVSGVEAATSSLNAFDADGGALGAGIEVQGAYYLDDRWAIEGAVSYEKLIGDAGDSPVTQLGSDDQFRIRVGLSRVFNLNF</sequence>